<dbReference type="Gene3D" id="3.40.50.300">
    <property type="entry name" value="P-loop containing nucleotide triphosphate hydrolases"/>
    <property type="match status" value="2"/>
</dbReference>
<feature type="region of interest" description="Disordered" evidence="6">
    <location>
        <begin position="154"/>
        <end position="237"/>
    </location>
</feature>
<evidence type="ECO:0000256" key="5">
    <source>
        <dbReference type="RuleBase" id="RU003330"/>
    </source>
</evidence>
<proteinExistence type="inferred from homology"/>
<keyword evidence="2 5" id="KW-0808">Transferase</keyword>
<protein>
    <recommendedName>
        <fullName evidence="9">Adenylate kinase 3</fullName>
    </recommendedName>
</protein>
<sequence>MSKLKVLRAIIMGPPGSGKGTISTRIIKDFKMRHLSSGDLLRSHIVNETSLGLKAKEYIDKGKFVPDETMTDLILNELGQLPKDQSWLLDGFPRTLPQAEALYKSQPVDVVVDLNVPFKVIIERIEGRWTHAPSGRIYHNIFHRPKIEPVKIKTEKDDQATSNDTETPPPPLPNLELDTENDTPVNAAIIKSEQSREVPDHSPEKRRKKSSAFSELFGEGKDDITGEDLIQREDDKPETVKKRLEEYQNLTKPVLEFYRNHGLLAQFTGKYSNEIWPEVHKYLSTKMEPQQYTHYG</sequence>
<dbReference type="PRINTS" id="PR00094">
    <property type="entry name" value="ADENYLTKNASE"/>
</dbReference>
<keyword evidence="3" id="KW-0547">Nucleotide-binding</keyword>
<dbReference type="InterPro" id="IPR033690">
    <property type="entry name" value="Adenylat_kinase_CS"/>
</dbReference>
<evidence type="ECO:0000256" key="4">
    <source>
        <dbReference type="ARBA" id="ARBA00022777"/>
    </source>
</evidence>
<feature type="compositionally biased region" description="Basic and acidic residues" evidence="6">
    <location>
        <begin position="193"/>
        <end position="203"/>
    </location>
</feature>
<dbReference type="SUPFAM" id="SSF57774">
    <property type="entry name" value="Microbial and mitochondrial ADK, insert 'zinc finger' domain"/>
    <property type="match status" value="1"/>
</dbReference>
<dbReference type="InterPro" id="IPR006259">
    <property type="entry name" value="Adenyl_kin_sub"/>
</dbReference>
<name>A0ABQ9EST5_TEGGR</name>
<dbReference type="NCBIfam" id="TIGR01351">
    <property type="entry name" value="adk"/>
    <property type="match status" value="1"/>
</dbReference>
<dbReference type="InterPro" id="IPR027417">
    <property type="entry name" value="P-loop_NTPase"/>
</dbReference>
<dbReference type="PANTHER" id="PTHR23359">
    <property type="entry name" value="NUCLEOTIDE KINASE"/>
    <property type="match status" value="1"/>
</dbReference>
<evidence type="ECO:0000313" key="7">
    <source>
        <dbReference type="EMBL" id="KAJ8306343.1"/>
    </source>
</evidence>
<keyword evidence="8" id="KW-1185">Reference proteome</keyword>
<comment type="caution">
    <text evidence="7">The sequence shown here is derived from an EMBL/GenBank/DDBJ whole genome shotgun (WGS) entry which is preliminary data.</text>
</comment>
<evidence type="ECO:0000313" key="8">
    <source>
        <dbReference type="Proteomes" id="UP001217089"/>
    </source>
</evidence>
<dbReference type="Proteomes" id="UP001217089">
    <property type="component" value="Unassembled WGS sequence"/>
</dbReference>
<accession>A0ABQ9EST5</accession>
<dbReference type="CDD" id="cd01428">
    <property type="entry name" value="ADK"/>
    <property type="match status" value="1"/>
</dbReference>
<dbReference type="Pfam" id="PF00406">
    <property type="entry name" value="ADK"/>
    <property type="match status" value="1"/>
</dbReference>
<gene>
    <name evidence="7" type="ORF">KUTeg_016888</name>
</gene>
<comment type="similarity">
    <text evidence="1 5">Belongs to the adenylate kinase family.</text>
</comment>
<dbReference type="HAMAP" id="MF_00235">
    <property type="entry name" value="Adenylate_kinase_Adk"/>
    <property type="match status" value="1"/>
</dbReference>
<dbReference type="InterPro" id="IPR000850">
    <property type="entry name" value="Adenylat/UMP-CMP_kin"/>
</dbReference>
<dbReference type="InterPro" id="IPR036193">
    <property type="entry name" value="ADK_active_lid_dom_sf"/>
</dbReference>
<evidence type="ECO:0000256" key="6">
    <source>
        <dbReference type="SAM" id="MobiDB-lite"/>
    </source>
</evidence>
<keyword evidence="4 5" id="KW-0418">Kinase</keyword>
<organism evidence="7 8">
    <name type="scientific">Tegillarca granosa</name>
    <name type="common">Malaysian cockle</name>
    <name type="synonym">Anadara granosa</name>
    <dbReference type="NCBI Taxonomy" id="220873"/>
    <lineage>
        <taxon>Eukaryota</taxon>
        <taxon>Metazoa</taxon>
        <taxon>Spiralia</taxon>
        <taxon>Lophotrochozoa</taxon>
        <taxon>Mollusca</taxon>
        <taxon>Bivalvia</taxon>
        <taxon>Autobranchia</taxon>
        <taxon>Pteriomorphia</taxon>
        <taxon>Arcoida</taxon>
        <taxon>Arcoidea</taxon>
        <taxon>Arcidae</taxon>
        <taxon>Tegillarca</taxon>
    </lineage>
</organism>
<evidence type="ECO:0000256" key="1">
    <source>
        <dbReference type="ARBA" id="ARBA00007220"/>
    </source>
</evidence>
<evidence type="ECO:0008006" key="9">
    <source>
        <dbReference type="Google" id="ProtNLM"/>
    </source>
</evidence>
<reference evidence="7 8" key="1">
    <citation type="submission" date="2022-12" db="EMBL/GenBank/DDBJ databases">
        <title>Chromosome-level genome of Tegillarca granosa.</title>
        <authorList>
            <person name="Kim J."/>
        </authorList>
    </citation>
    <scope>NUCLEOTIDE SEQUENCE [LARGE SCALE GENOMIC DNA]</scope>
    <source>
        <strain evidence="7">Teg-2019</strain>
        <tissue evidence="7">Adductor muscle</tissue>
    </source>
</reference>
<dbReference type="SUPFAM" id="SSF52540">
    <property type="entry name" value="P-loop containing nucleoside triphosphate hydrolases"/>
    <property type="match status" value="1"/>
</dbReference>
<dbReference type="PROSITE" id="PS00113">
    <property type="entry name" value="ADENYLATE_KINASE"/>
    <property type="match status" value="1"/>
</dbReference>
<evidence type="ECO:0000256" key="2">
    <source>
        <dbReference type="ARBA" id="ARBA00022679"/>
    </source>
</evidence>
<evidence type="ECO:0000256" key="3">
    <source>
        <dbReference type="ARBA" id="ARBA00022741"/>
    </source>
</evidence>
<feature type="compositionally biased region" description="Basic and acidic residues" evidence="6">
    <location>
        <begin position="218"/>
        <end position="237"/>
    </location>
</feature>
<dbReference type="EMBL" id="JARBDR010000813">
    <property type="protein sequence ID" value="KAJ8306343.1"/>
    <property type="molecule type" value="Genomic_DNA"/>
</dbReference>